<evidence type="ECO:0000256" key="12">
    <source>
        <dbReference type="ARBA" id="ARBA00023242"/>
    </source>
</evidence>
<evidence type="ECO:0000256" key="1">
    <source>
        <dbReference type="ARBA" id="ARBA00004123"/>
    </source>
</evidence>
<dbReference type="PANTHER" id="PTHR12977:SF4">
    <property type="entry name" value="HISTONE-LYSINE N-METHYLTRANSFERASE KMT5B"/>
    <property type="match status" value="1"/>
</dbReference>
<dbReference type="Gene3D" id="2.170.270.10">
    <property type="entry name" value="SET domain"/>
    <property type="match status" value="1"/>
</dbReference>
<dbReference type="SUPFAM" id="SSF82199">
    <property type="entry name" value="SET domain"/>
    <property type="match status" value="1"/>
</dbReference>
<dbReference type="PROSITE" id="PS50280">
    <property type="entry name" value="SET"/>
    <property type="match status" value="1"/>
</dbReference>
<keyword evidence="12" id="KW-0539">Nucleus</keyword>
<keyword evidence="6" id="KW-0489">Methyltransferase</keyword>
<evidence type="ECO:0000256" key="7">
    <source>
        <dbReference type="ARBA" id="ARBA00022679"/>
    </source>
</evidence>
<feature type="region of interest" description="Disordered" evidence="13">
    <location>
        <begin position="491"/>
        <end position="528"/>
    </location>
</feature>
<dbReference type="InterPro" id="IPR039977">
    <property type="entry name" value="Suv4-20/Set9"/>
</dbReference>
<evidence type="ECO:0000256" key="3">
    <source>
        <dbReference type="ARBA" id="ARBA00012188"/>
    </source>
</evidence>
<evidence type="ECO:0000256" key="13">
    <source>
        <dbReference type="SAM" id="MobiDB-lite"/>
    </source>
</evidence>
<dbReference type="Proteomes" id="UP000887013">
    <property type="component" value="Unassembled WGS sequence"/>
</dbReference>
<feature type="region of interest" description="Disordered" evidence="13">
    <location>
        <begin position="306"/>
        <end position="343"/>
    </location>
</feature>
<proteinExistence type="predicted"/>
<dbReference type="FunFam" id="2.170.270.10:FF:000006">
    <property type="entry name" value="Histone-lysine N-methyltransferase"/>
    <property type="match status" value="1"/>
</dbReference>
<dbReference type="InterPro" id="IPR025790">
    <property type="entry name" value="Suv4-20_animal"/>
</dbReference>
<organism evidence="15 16">
    <name type="scientific">Nephila pilipes</name>
    <name type="common">Giant wood spider</name>
    <name type="synonym">Nephila maculata</name>
    <dbReference type="NCBI Taxonomy" id="299642"/>
    <lineage>
        <taxon>Eukaryota</taxon>
        <taxon>Metazoa</taxon>
        <taxon>Ecdysozoa</taxon>
        <taxon>Arthropoda</taxon>
        <taxon>Chelicerata</taxon>
        <taxon>Arachnida</taxon>
        <taxon>Araneae</taxon>
        <taxon>Araneomorphae</taxon>
        <taxon>Entelegynae</taxon>
        <taxon>Araneoidea</taxon>
        <taxon>Nephilidae</taxon>
        <taxon>Nephila</taxon>
    </lineage>
</organism>
<keyword evidence="8" id="KW-0949">S-adenosyl-L-methionine</keyword>
<dbReference type="PANTHER" id="PTHR12977">
    <property type="entry name" value="SUPPRESSOR OF VARIEGATION 4-20-RELATED"/>
    <property type="match status" value="1"/>
</dbReference>
<dbReference type="OrthoDB" id="6436664at2759"/>
<dbReference type="PROSITE" id="PS51570">
    <property type="entry name" value="SAM_MT43_SUVAR420_2"/>
    <property type="match status" value="1"/>
</dbReference>
<feature type="compositionally biased region" description="Polar residues" evidence="13">
    <location>
        <begin position="491"/>
        <end position="503"/>
    </location>
</feature>
<evidence type="ECO:0000256" key="9">
    <source>
        <dbReference type="ARBA" id="ARBA00022853"/>
    </source>
</evidence>
<dbReference type="SMART" id="SM00317">
    <property type="entry name" value="SET"/>
    <property type="match status" value="1"/>
</dbReference>
<feature type="compositionally biased region" description="Polar residues" evidence="13">
    <location>
        <begin position="311"/>
        <end position="341"/>
    </location>
</feature>
<sequence>MNKKGVKSSVHVHVQKSTVKKDRKRVNISACSPHVIELCQHDDLATGSILDPYLGFSTHKMIPGFWHPKANNAKLKNIVTDFIVHQNYEEAYNQLISMIKLKWTKEQEQKFQSHVFRYLRIFDIRAGYEILSCTRYSMEEYQGAKICATKKWRKDETIVFLAGCIAQLTKQDENHLLLPGINDFSVMLSNRTNVSQLWLGPAAFINHDCNPNCKFVATGRNTASVQVIQDIEIGDEITCSYGESFFGEKNSLCECVTCERSHMGAFKSNFEAEVVNTNENSDSYNLRETNLRRNQRKIKKRKIHVEPVDEPSSSLTNCRGENISPSDEVQYSSNPSLNSNPKIRGNAIGKHCTITTQMLTGNTDNLEISEGQSESVMKSSGFNRQENEISVLKLTDDQTLNRVLNSQQLSNSAAQVQSRIDFHKTVTSLKQKVNKTVKQFPEFETKITGKRKKIFGDNSTKEKKHSSEDIVYAKKVSNSTKLDFTKPIDTLNLSDSNNVPSKTSNSSRLSRKNISSSDQVQTRSHFREQNVRCTSGNVYIKNFAIKRLFREVNQFEENSNRKYTNTINLSGKGSSVDLSKPPVLHPVVENDYDSDTSTDLNHSPPGRSFRNSDNSSKVEFDYDMSDCNVIQKRIQNESLESLCEVRGNVKVNIQIAFAKSSYDRYSTKPTEKPVEKLRRMEFRAHDLVFDISPVVRKDIHPENEHDCKNLEQNHAASESYAEDQLPPTVDEESRIKLTLGRADFPEHIEPKLNDSSVPPGFRRVKLIFGNDFIDIDTPF</sequence>
<comment type="subcellular location">
    <subcellularLocation>
        <location evidence="2">Chromosome</location>
    </subcellularLocation>
    <subcellularLocation>
        <location evidence="1">Nucleus</location>
    </subcellularLocation>
</comment>
<evidence type="ECO:0000256" key="5">
    <source>
        <dbReference type="ARBA" id="ARBA00022491"/>
    </source>
</evidence>
<dbReference type="EC" id="2.1.1.362" evidence="3"/>
<name>A0A8X6UP87_NEPPI</name>
<dbReference type="GO" id="GO:0032259">
    <property type="term" value="P:methylation"/>
    <property type="evidence" value="ECO:0007669"/>
    <property type="project" value="UniProtKB-KW"/>
</dbReference>
<keyword evidence="4" id="KW-0158">Chromosome</keyword>
<dbReference type="GO" id="GO:0005694">
    <property type="term" value="C:chromosome"/>
    <property type="evidence" value="ECO:0007669"/>
    <property type="project" value="UniProtKB-SubCell"/>
</dbReference>
<dbReference type="AlphaFoldDB" id="A0A8X6UP87"/>
<protein>
    <recommendedName>
        <fullName evidence="3">[histone H4]-N-methyl-L-lysine(20) N-methyltransferase</fullName>
        <ecNumber evidence="3">2.1.1.362</ecNumber>
    </recommendedName>
</protein>
<evidence type="ECO:0000256" key="2">
    <source>
        <dbReference type="ARBA" id="ARBA00004286"/>
    </source>
</evidence>
<dbReference type="GO" id="GO:0005634">
    <property type="term" value="C:nucleus"/>
    <property type="evidence" value="ECO:0007669"/>
    <property type="project" value="UniProtKB-SubCell"/>
</dbReference>
<evidence type="ECO:0000256" key="8">
    <source>
        <dbReference type="ARBA" id="ARBA00022691"/>
    </source>
</evidence>
<dbReference type="Pfam" id="PF00856">
    <property type="entry name" value="SET"/>
    <property type="match status" value="1"/>
</dbReference>
<keyword evidence="10" id="KW-0805">Transcription regulation</keyword>
<gene>
    <name evidence="15" type="primary">kmt5b</name>
    <name evidence="15" type="ORF">NPIL_217381</name>
</gene>
<keyword evidence="7" id="KW-0808">Transferase</keyword>
<reference evidence="15" key="1">
    <citation type="submission" date="2020-08" db="EMBL/GenBank/DDBJ databases">
        <title>Multicomponent nature underlies the extraordinary mechanical properties of spider dragline silk.</title>
        <authorList>
            <person name="Kono N."/>
            <person name="Nakamura H."/>
            <person name="Mori M."/>
            <person name="Yoshida Y."/>
            <person name="Ohtoshi R."/>
            <person name="Malay A.D."/>
            <person name="Moran D.A.P."/>
            <person name="Tomita M."/>
            <person name="Numata K."/>
            <person name="Arakawa K."/>
        </authorList>
    </citation>
    <scope>NUCLEOTIDE SEQUENCE</scope>
</reference>
<feature type="region of interest" description="Disordered" evidence="13">
    <location>
        <begin position="570"/>
        <end position="615"/>
    </location>
</feature>
<evidence type="ECO:0000256" key="4">
    <source>
        <dbReference type="ARBA" id="ARBA00022454"/>
    </source>
</evidence>
<keyword evidence="11" id="KW-0804">Transcription</keyword>
<dbReference type="EMBL" id="BMAW01129271">
    <property type="protein sequence ID" value="GFU29702.1"/>
    <property type="molecule type" value="Genomic_DNA"/>
</dbReference>
<evidence type="ECO:0000313" key="16">
    <source>
        <dbReference type="Proteomes" id="UP000887013"/>
    </source>
</evidence>
<dbReference type="Gene3D" id="1.10.10.1700">
    <property type="entry name" value="Histone-lysine N-methyltransferase"/>
    <property type="match status" value="1"/>
</dbReference>
<feature type="compositionally biased region" description="Low complexity" evidence="13">
    <location>
        <begin position="504"/>
        <end position="517"/>
    </location>
</feature>
<dbReference type="InterPro" id="IPR041938">
    <property type="entry name" value="Hist-Lys_N-MTase_N"/>
</dbReference>
<comment type="caution">
    <text evidence="15">The sequence shown here is derived from an EMBL/GenBank/DDBJ whole genome shotgun (WGS) entry which is preliminary data.</text>
</comment>
<evidence type="ECO:0000313" key="15">
    <source>
        <dbReference type="EMBL" id="GFU29702.1"/>
    </source>
</evidence>
<dbReference type="GO" id="GO:0140941">
    <property type="term" value="F:histone H4K20me methyltransferase activity"/>
    <property type="evidence" value="ECO:0007669"/>
    <property type="project" value="UniProtKB-EC"/>
</dbReference>
<evidence type="ECO:0000256" key="6">
    <source>
        <dbReference type="ARBA" id="ARBA00022603"/>
    </source>
</evidence>
<evidence type="ECO:0000256" key="11">
    <source>
        <dbReference type="ARBA" id="ARBA00023163"/>
    </source>
</evidence>
<keyword evidence="5" id="KW-0678">Repressor</keyword>
<accession>A0A8X6UP87</accession>
<keyword evidence="16" id="KW-1185">Reference proteome</keyword>
<keyword evidence="9" id="KW-0156">Chromatin regulator</keyword>
<feature type="domain" description="SET" evidence="14">
    <location>
        <begin position="126"/>
        <end position="242"/>
    </location>
</feature>
<dbReference type="InterPro" id="IPR046341">
    <property type="entry name" value="SET_dom_sf"/>
</dbReference>
<evidence type="ECO:0000259" key="14">
    <source>
        <dbReference type="PROSITE" id="PS50280"/>
    </source>
</evidence>
<evidence type="ECO:0000256" key="10">
    <source>
        <dbReference type="ARBA" id="ARBA00023015"/>
    </source>
</evidence>
<dbReference type="InterPro" id="IPR001214">
    <property type="entry name" value="SET_dom"/>
</dbReference>